<sequence>MASPATGQPLPEVESHRRFDELVEEAKTGKGILGTAANTTKVLSSGKVLGKPIPSPAKQEWMQRRNNRYQRDKNGHIIEACNDKEDVKLKGKAKDDTIATKNSFDVLEVEDSGKEENKGNSQEQATGIKSSSATVNPSLLETRVGDYQQPNTGRISGAPTERGSSGKSTEEALAKIQDNAKINPRGAVEVLATVEGDPVEVSGNAQMENVPTKVINDTLRSDQETVDGKLVDLNGTIIPALHATVNPNWSSIYELQFKLI</sequence>
<evidence type="ECO:0000256" key="1">
    <source>
        <dbReference type="SAM" id="MobiDB-lite"/>
    </source>
</evidence>
<accession>A0A314KV74</accession>
<proteinExistence type="predicted"/>
<dbReference type="Proteomes" id="UP000187609">
    <property type="component" value="Unassembled WGS sequence"/>
</dbReference>
<dbReference type="EMBL" id="MJEQ01001037">
    <property type="protein sequence ID" value="OIT32544.1"/>
    <property type="molecule type" value="Genomic_DNA"/>
</dbReference>
<keyword evidence="3" id="KW-1185">Reference proteome</keyword>
<dbReference type="AlphaFoldDB" id="A0A314KV74"/>
<reference evidence="2" key="1">
    <citation type="submission" date="2016-11" db="EMBL/GenBank/DDBJ databases">
        <title>The genome of Nicotiana attenuata.</title>
        <authorList>
            <person name="Xu S."/>
            <person name="Brockmoeller T."/>
            <person name="Gaquerel E."/>
            <person name="Navarro A."/>
            <person name="Kuhl H."/>
            <person name="Gase K."/>
            <person name="Ling Z."/>
            <person name="Zhou W."/>
            <person name="Kreitzer C."/>
            <person name="Stanke M."/>
            <person name="Tang H."/>
            <person name="Lyons E."/>
            <person name="Pandey P."/>
            <person name="Pandey S.P."/>
            <person name="Timmermann B."/>
            <person name="Baldwin I.T."/>
        </authorList>
    </citation>
    <scope>NUCLEOTIDE SEQUENCE [LARGE SCALE GENOMIC DNA]</scope>
    <source>
        <strain evidence="2">UT</strain>
    </source>
</reference>
<feature type="compositionally biased region" description="Polar residues" evidence="1">
    <location>
        <begin position="119"/>
        <end position="139"/>
    </location>
</feature>
<evidence type="ECO:0000313" key="2">
    <source>
        <dbReference type="EMBL" id="OIT32544.1"/>
    </source>
</evidence>
<feature type="region of interest" description="Disordered" evidence="1">
    <location>
        <begin position="109"/>
        <end position="170"/>
    </location>
</feature>
<dbReference type="Gramene" id="OIT32544">
    <property type="protein sequence ID" value="OIT32544"/>
    <property type="gene ID" value="A4A49_28131"/>
</dbReference>
<protein>
    <submittedName>
        <fullName evidence="2">Uncharacterized protein</fullName>
    </submittedName>
</protein>
<evidence type="ECO:0000313" key="3">
    <source>
        <dbReference type="Proteomes" id="UP000187609"/>
    </source>
</evidence>
<organism evidence="2 3">
    <name type="scientific">Nicotiana attenuata</name>
    <name type="common">Coyote tobacco</name>
    <dbReference type="NCBI Taxonomy" id="49451"/>
    <lineage>
        <taxon>Eukaryota</taxon>
        <taxon>Viridiplantae</taxon>
        <taxon>Streptophyta</taxon>
        <taxon>Embryophyta</taxon>
        <taxon>Tracheophyta</taxon>
        <taxon>Spermatophyta</taxon>
        <taxon>Magnoliopsida</taxon>
        <taxon>eudicotyledons</taxon>
        <taxon>Gunneridae</taxon>
        <taxon>Pentapetalae</taxon>
        <taxon>asterids</taxon>
        <taxon>lamiids</taxon>
        <taxon>Solanales</taxon>
        <taxon>Solanaceae</taxon>
        <taxon>Nicotianoideae</taxon>
        <taxon>Nicotianeae</taxon>
        <taxon>Nicotiana</taxon>
    </lineage>
</organism>
<name>A0A314KV74_NICAT</name>
<comment type="caution">
    <text evidence="2">The sequence shown here is derived from an EMBL/GenBank/DDBJ whole genome shotgun (WGS) entry which is preliminary data.</text>
</comment>
<gene>
    <name evidence="2" type="ORF">A4A49_28131</name>
</gene>